<protein>
    <recommendedName>
        <fullName evidence="1">Reverse transcriptase domain-containing protein</fullName>
    </recommendedName>
</protein>
<dbReference type="SUPFAM" id="SSF56672">
    <property type="entry name" value="DNA/RNA polymerases"/>
    <property type="match status" value="1"/>
</dbReference>
<name>A0AAV3S398_LITER</name>
<sequence length="188" mass="21638">MPGVDPEVAIHRLHFDSMYVSIKQRKQTFSGKKNMAIHSEVETLLKAKAICELQFPEWIVNVVLVKKSNGKWRMCTDFTSLNKACPKDFYPLSCLGTLVDGNAGHEVFDFMDPSRGYHQVRMLPEDEEKTAFFIECGLFCWKVISFGLKNTGATYQRMVNTIFANQIGRNMEIYVDDSWRKVKKRGII</sequence>
<accession>A0AAV3S398</accession>
<comment type="caution">
    <text evidence="2">The sequence shown here is derived from an EMBL/GenBank/DDBJ whole genome shotgun (WGS) entry which is preliminary data.</text>
</comment>
<dbReference type="Pfam" id="PF00078">
    <property type="entry name" value="RVT_1"/>
    <property type="match status" value="1"/>
</dbReference>
<dbReference type="CDD" id="cd01647">
    <property type="entry name" value="RT_LTR"/>
    <property type="match status" value="1"/>
</dbReference>
<dbReference type="InterPro" id="IPR043502">
    <property type="entry name" value="DNA/RNA_pol_sf"/>
</dbReference>
<feature type="domain" description="Reverse transcriptase" evidence="1">
    <location>
        <begin position="65"/>
        <end position="177"/>
    </location>
</feature>
<proteinExistence type="predicted"/>
<dbReference type="InterPro" id="IPR053134">
    <property type="entry name" value="RNA-dir_DNA_polymerase"/>
</dbReference>
<evidence type="ECO:0000259" key="1">
    <source>
        <dbReference type="Pfam" id="PF00078"/>
    </source>
</evidence>
<evidence type="ECO:0000313" key="2">
    <source>
        <dbReference type="EMBL" id="GAA0187324.1"/>
    </source>
</evidence>
<dbReference type="PANTHER" id="PTHR24559">
    <property type="entry name" value="TRANSPOSON TY3-I GAG-POL POLYPROTEIN"/>
    <property type="match status" value="1"/>
</dbReference>
<dbReference type="InterPro" id="IPR000477">
    <property type="entry name" value="RT_dom"/>
</dbReference>
<dbReference type="PANTHER" id="PTHR24559:SF444">
    <property type="entry name" value="REVERSE TRANSCRIPTASE DOMAIN-CONTAINING PROTEIN"/>
    <property type="match status" value="1"/>
</dbReference>
<organism evidence="2 3">
    <name type="scientific">Lithospermum erythrorhizon</name>
    <name type="common">Purple gromwell</name>
    <name type="synonym">Lithospermum officinale var. erythrorhizon</name>
    <dbReference type="NCBI Taxonomy" id="34254"/>
    <lineage>
        <taxon>Eukaryota</taxon>
        <taxon>Viridiplantae</taxon>
        <taxon>Streptophyta</taxon>
        <taxon>Embryophyta</taxon>
        <taxon>Tracheophyta</taxon>
        <taxon>Spermatophyta</taxon>
        <taxon>Magnoliopsida</taxon>
        <taxon>eudicotyledons</taxon>
        <taxon>Gunneridae</taxon>
        <taxon>Pentapetalae</taxon>
        <taxon>asterids</taxon>
        <taxon>lamiids</taxon>
        <taxon>Boraginales</taxon>
        <taxon>Boraginaceae</taxon>
        <taxon>Boraginoideae</taxon>
        <taxon>Lithospermeae</taxon>
        <taxon>Lithospermum</taxon>
    </lineage>
</organism>
<dbReference type="EMBL" id="BAABME010014596">
    <property type="protein sequence ID" value="GAA0187324.1"/>
    <property type="molecule type" value="Genomic_DNA"/>
</dbReference>
<dbReference type="Gene3D" id="3.10.10.10">
    <property type="entry name" value="HIV Type 1 Reverse Transcriptase, subunit A, domain 1"/>
    <property type="match status" value="1"/>
</dbReference>
<gene>
    <name evidence="2" type="ORF">LIER_34612</name>
</gene>
<reference evidence="2 3" key="1">
    <citation type="submission" date="2024-01" db="EMBL/GenBank/DDBJ databases">
        <title>The complete chloroplast genome sequence of Lithospermum erythrorhizon: insights into the phylogenetic relationship among Boraginaceae species and the maternal lineages of purple gromwells.</title>
        <authorList>
            <person name="Okada T."/>
            <person name="Watanabe K."/>
        </authorList>
    </citation>
    <scope>NUCLEOTIDE SEQUENCE [LARGE SCALE GENOMIC DNA]</scope>
</reference>
<dbReference type="AlphaFoldDB" id="A0AAV3S398"/>
<dbReference type="Proteomes" id="UP001454036">
    <property type="component" value="Unassembled WGS sequence"/>
</dbReference>
<keyword evidence="3" id="KW-1185">Reference proteome</keyword>
<evidence type="ECO:0000313" key="3">
    <source>
        <dbReference type="Proteomes" id="UP001454036"/>
    </source>
</evidence>